<evidence type="ECO:0000313" key="3">
    <source>
        <dbReference type="Proteomes" id="UP001597380"/>
    </source>
</evidence>
<sequence length="197" mass="21997">MRFSTLVIALVGTLLLASCSSAPEPDALSEGVLSTALYQIRPPLLANQSSVPESLAQLVTFYYGNHSQSIPFLLQFSEQHMLMSAMAGWGSPLFVLRYDGIGINYLQDPVVDTGLEPEFVLTDVFLTYWPQQSLEKELAKVGYSLADNGDSRTIFSDDKAVIKIRYSHADRWQGTVKFEQLRLGYQLEIQPLDTNKN</sequence>
<name>A0ABW4XHT5_9GAMM</name>
<gene>
    <name evidence="2" type="ORF">ACFSJ3_01425</name>
</gene>
<keyword evidence="3" id="KW-1185">Reference proteome</keyword>
<dbReference type="InterPro" id="IPR021675">
    <property type="entry name" value="DUF3261"/>
</dbReference>
<evidence type="ECO:0000313" key="2">
    <source>
        <dbReference type="EMBL" id="MFD2094632.1"/>
    </source>
</evidence>
<dbReference type="Pfam" id="PF11659">
    <property type="entry name" value="DUF3261"/>
    <property type="match status" value="1"/>
</dbReference>
<dbReference type="Proteomes" id="UP001597380">
    <property type="component" value="Unassembled WGS sequence"/>
</dbReference>
<keyword evidence="1" id="KW-0732">Signal</keyword>
<protein>
    <submittedName>
        <fullName evidence="2">DUF3261 domain-containing protein</fullName>
    </submittedName>
</protein>
<dbReference type="PROSITE" id="PS51257">
    <property type="entry name" value="PROKAR_LIPOPROTEIN"/>
    <property type="match status" value="1"/>
</dbReference>
<evidence type="ECO:0000256" key="1">
    <source>
        <dbReference type="SAM" id="SignalP"/>
    </source>
</evidence>
<organism evidence="2 3">
    <name type="scientific">Corallincola platygyrae</name>
    <dbReference type="NCBI Taxonomy" id="1193278"/>
    <lineage>
        <taxon>Bacteria</taxon>
        <taxon>Pseudomonadati</taxon>
        <taxon>Pseudomonadota</taxon>
        <taxon>Gammaproteobacteria</taxon>
        <taxon>Alteromonadales</taxon>
        <taxon>Psychromonadaceae</taxon>
        <taxon>Corallincola</taxon>
    </lineage>
</organism>
<feature type="chain" id="PRO_5045143747" evidence="1">
    <location>
        <begin position="23"/>
        <end position="197"/>
    </location>
</feature>
<comment type="caution">
    <text evidence="2">The sequence shown here is derived from an EMBL/GenBank/DDBJ whole genome shotgun (WGS) entry which is preliminary data.</text>
</comment>
<proteinExistence type="predicted"/>
<dbReference type="EMBL" id="JBHUHT010000004">
    <property type="protein sequence ID" value="MFD2094632.1"/>
    <property type="molecule type" value="Genomic_DNA"/>
</dbReference>
<dbReference type="RefSeq" id="WP_345338797.1">
    <property type="nucleotide sequence ID" value="NZ_BAABLI010000007.1"/>
</dbReference>
<accession>A0ABW4XHT5</accession>
<feature type="signal peptide" evidence="1">
    <location>
        <begin position="1"/>
        <end position="22"/>
    </location>
</feature>
<reference evidence="3" key="1">
    <citation type="journal article" date="2019" name="Int. J. Syst. Evol. Microbiol.">
        <title>The Global Catalogue of Microorganisms (GCM) 10K type strain sequencing project: providing services to taxonomists for standard genome sequencing and annotation.</title>
        <authorList>
            <consortium name="The Broad Institute Genomics Platform"/>
            <consortium name="The Broad Institute Genome Sequencing Center for Infectious Disease"/>
            <person name="Wu L."/>
            <person name="Ma J."/>
        </authorList>
    </citation>
    <scope>NUCLEOTIDE SEQUENCE [LARGE SCALE GENOMIC DNA]</scope>
    <source>
        <strain evidence="3">CGMCC 1.10992</strain>
    </source>
</reference>